<accession>A0A1E8FGL7</accession>
<dbReference type="SUPFAM" id="SSF53448">
    <property type="entry name" value="Nucleotide-diphospho-sugar transferases"/>
    <property type="match status" value="1"/>
</dbReference>
<proteinExistence type="predicted"/>
<dbReference type="EMBL" id="MJIC01000010">
    <property type="protein sequence ID" value="OFI34603.1"/>
    <property type="molecule type" value="Genomic_DNA"/>
</dbReference>
<evidence type="ECO:0000313" key="2">
    <source>
        <dbReference type="EMBL" id="OFI34603.1"/>
    </source>
</evidence>
<dbReference type="CDD" id="cd04181">
    <property type="entry name" value="NTP_transferase"/>
    <property type="match status" value="1"/>
</dbReference>
<comment type="caution">
    <text evidence="2">The sequence shown here is derived from an EMBL/GenBank/DDBJ whole genome shotgun (WGS) entry which is preliminary data.</text>
</comment>
<dbReference type="AlphaFoldDB" id="A0A1E8FGL7"/>
<dbReference type="Proteomes" id="UP000176037">
    <property type="component" value="Unassembled WGS sequence"/>
</dbReference>
<dbReference type="InterPro" id="IPR029044">
    <property type="entry name" value="Nucleotide-diphossugar_trans"/>
</dbReference>
<reference evidence="2 3" key="1">
    <citation type="submission" date="2016-09" db="EMBL/GenBank/DDBJ databases">
        <title>Alteromonas lipolytica, a new species isolated from sea water.</title>
        <authorList>
            <person name="Wu Y.-H."/>
            <person name="Cheng H."/>
            <person name="Xu X.-W."/>
        </authorList>
    </citation>
    <scope>NUCLEOTIDE SEQUENCE [LARGE SCALE GENOMIC DNA]</scope>
    <source>
        <strain evidence="2 3">JW12</strain>
    </source>
</reference>
<sequence>MKAVLLAAGFGTRLKPLTDTVPKCLVPINGQPLLGFWLDMLSNSPEITEIFINTHYLHQQVEDYLKTEWSHVTNITCWYEPELLGTAGTLINHSAELEGDDVLVIHADNLSFFDLAAFINSFRMRPPHCEMSMMLFATDNPSSCGIVELNDETVVAMHEKVANPPGNLANGAVYILSATTQKWLAATDFSDISTEVIPRLLGKICAWTNTTYHRDIGNPQSYAAAQTESMQFLSPAQN</sequence>
<dbReference type="Gene3D" id="3.90.550.10">
    <property type="entry name" value="Spore Coat Polysaccharide Biosynthesis Protein SpsA, Chain A"/>
    <property type="match status" value="1"/>
</dbReference>
<gene>
    <name evidence="2" type="ORF">BFC17_13480</name>
</gene>
<evidence type="ECO:0000259" key="1">
    <source>
        <dbReference type="Pfam" id="PF00483"/>
    </source>
</evidence>
<dbReference type="InterPro" id="IPR050486">
    <property type="entry name" value="Mannose-1P_guanyltransferase"/>
</dbReference>
<dbReference type="RefSeq" id="WP_070175521.1">
    <property type="nucleotide sequence ID" value="NZ_BMJR01000001.1"/>
</dbReference>
<dbReference type="PANTHER" id="PTHR22572">
    <property type="entry name" value="SUGAR-1-PHOSPHATE GUANYL TRANSFERASE"/>
    <property type="match status" value="1"/>
</dbReference>
<organism evidence="2 3">
    <name type="scientific">Alteromonas lipolytica</name>
    <dbReference type="NCBI Taxonomy" id="1856405"/>
    <lineage>
        <taxon>Bacteria</taxon>
        <taxon>Pseudomonadati</taxon>
        <taxon>Pseudomonadota</taxon>
        <taxon>Gammaproteobacteria</taxon>
        <taxon>Alteromonadales</taxon>
        <taxon>Alteromonadaceae</taxon>
        <taxon>Alteromonas/Salinimonas group</taxon>
        <taxon>Alteromonas</taxon>
    </lineage>
</organism>
<feature type="domain" description="Nucleotidyl transferase" evidence="1">
    <location>
        <begin position="2"/>
        <end position="228"/>
    </location>
</feature>
<name>A0A1E8FGL7_9ALTE</name>
<dbReference type="InterPro" id="IPR005835">
    <property type="entry name" value="NTP_transferase_dom"/>
</dbReference>
<evidence type="ECO:0000313" key="3">
    <source>
        <dbReference type="Proteomes" id="UP000176037"/>
    </source>
</evidence>
<keyword evidence="3" id="KW-1185">Reference proteome</keyword>
<dbReference type="OrthoDB" id="9788272at2"/>
<dbReference type="STRING" id="1856405.BFC17_13480"/>
<dbReference type="Pfam" id="PF00483">
    <property type="entry name" value="NTP_transferase"/>
    <property type="match status" value="1"/>
</dbReference>
<protein>
    <recommendedName>
        <fullName evidence="1">Nucleotidyl transferase domain-containing protein</fullName>
    </recommendedName>
</protein>